<feature type="compositionally biased region" description="Basic and acidic residues" evidence="1">
    <location>
        <begin position="65"/>
        <end position="82"/>
    </location>
</feature>
<dbReference type="EMBL" id="JANQDX010000006">
    <property type="protein sequence ID" value="KAL0922010.1"/>
    <property type="molecule type" value="Genomic_DNA"/>
</dbReference>
<comment type="caution">
    <text evidence="2">The sequence shown here is derived from an EMBL/GenBank/DDBJ whole genome shotgun (WGS) entry which is preliminary data.</text>
</comment>
<proteinExistence type="predicted"/>
<reference evidence="2 3" key="1">
    <citation type="journal article" date="2024" name="Plant Biotechnol. J.">
        <title>Dendrobium thyrsiflorum genome and its molecular insights into genes involved in important horticultural traits.</title>
        <authorList>
            <person name="Chen B."/>
            <person name="Wang J.Y."/>
            <person name="Zheng P.J."/>
            <person name="Li K.L."/>
            <person name="Liang Y.M."/>
            <person name="Chen X.F."/>
            <person name="Zhang C."/>
            <person name="Zhao X."/>
            <person name="He X."/>
            <person name="Zhang G.Q."/>
            <person name="Liu Z.J."/>
            <person name="Xu Q."/>
        </authorList>
    </citation>
    <scope>NUCLEOTIDE SEQUENCE [LARGE SCALE GENOMIC DNA]</scope>
    <source>
        <strain evidence="2">GZMU011</strain>
    </source>
</reference>
<dbReference type="AlphaFoldDB" id="A0ABD0VB45"/>
<protein>
    <submittedName>
        <fullName evidence="2">Uncharacterized protein</fullName>
    </submittedName>
</protein>
<evidence type="ECO:0000313" key="2">
    <source>
        <dbReference type="EMBL" id="KAL0922010.1"/>
    </source>
</evidence>
<name>A0ABD0VB45_DENTH</name>
<feature type="region of interest" description="Disordered" evidence="1">
    <location>
        <begin position="1"/>
        <end position="82"/>
    </location>
</feature>
<keyword evidence="3" id="KW-1185">Reference proteome</keyword>
<sequence length="82" mass="8877">MFEERLNLFQSKETDSRKVRGAREELGAEERGVNGGVETERDGGGGSGAAEEAVEVKGEQWIANSRDKGGDSDGDKDKKPHE</sequence>
<evidence type="ECO:0000256" key="1">
    <source>
        <dbReference type="SAM" id="MobiDB-lite"/>
    </source>
</evidence>
<gene>
    <name evidence="2" type="ORF">M5K25_005968</name>
</gene>
<dbReference type="Proteomes" id="UP001552299">
    <property type="component" value="Unassembled WGS sequence"/>
</dbReference>
<accession>A0ABD0VB45</accession>
<evidence type="ECO:0000313" key="3">
    <source>
        <dbReference type="Proteomes" id="UP001552299"/>
    </source>
</evidence>
<organism evidence="2 3">
    <name type="scientific">Dendrobium thyrsiflorum</name>
    <name type="common">Pinecone-like raceme dendrobium</name>
    <name type="synonym">Orchid</name>
    <dbReference type="NCBI Taxonomy" id="117978"/>
    <lineage>
        <taxon>Eukaryota</taxon>
        <taxon>Viridiplantae</taxon>
        <taxon>Streptophyta</taxon>
        <taxon>Embryophyta</taxon>
        <taxon>Tracheophyta</taxon>
        <taxon>Spermatophyta</taxon>
        <taxon>Magnoliopsida</taxon>
        <taxon>Liliopsida</taxon>
        <taxon>Asparagales</taxon>
        <taxon>Orchidaceae</taxon>
        <taxon>Epidendroideae</taxon>
        <taxon>Malaxideae</taxon>
        <taxon>Dendrobiinae</taxon>
        <taxon>Dendrobium</taxon>
    </lineage>
</organism>
<feature type="compositionally biased region" description="Basic and acidic residues" evidence="1">
    <location>
        <begin position="1"/>
        <end position="43"/>
    </location>
</feature>